<dbReference type="Pfam" id="PF11074">
    <property type="entry name" value="DUF2779"/>
    <property type="match status" value="1"/>
</dbReference>
<dbReference type="EMBL" id="SOCN01000005">
    <property type="protein sequence ID" value="TDV22852.1"/>
    <property type="molecule type" value="Genomic_DNA"/>
</dbReference>
<protein>
    <submittedName>
        <fullName evidence="2">Uncharacterized protein DUF2779</fullName>
    </submittedName>
</protein>
<sequence length="769" mass="91431">MLKNNIKITWNIFKRVFGYNPALIWTGKTLLDELKKEIQKNSNLQIYIETDDEDNNDEEKANFYELFEEINNLHEISLEVKSTNESYIKVSKDNYERYTRDAFFWYLKKYQIPENNVAYISSKADYTTKHIETIEAIRNPHIDIIFSGNILLKQNEFDFVAPFFIFDKKREKIVLLSYTTRTKFEMYYKHFYIYNIFKYNQIKISDMSVIIIDPLVKVNGEIKKDIINFYESYAAISTKSISKTKNRNASPYQVEIDNCLKKSGDILLLNSKNEYDKQSKNNFIWSVKSKKFPKKSNKIDFLSTQETKFNWDYKNFKITVLQDQISEPIYIEDFHFYVNLVTKAYKEFQEKCNFAAIKYFSSFNEEQRFKENQRWLIEPSFYNQNLDYFEISDSSYINKEEKLLLLKLYLGKDFDDISMSFFNKKSKLSLTALATEMKRFNKNDNYFNIEALNQIINLHQKDAKVCWYDYEGFSDLYPPLDGIAPYNQVVNQVSVIITQNGVEISCENIVLDTKDLTIKGLVEVIEAIYANKCDSYVVYNKTYENTRNKEIAKLVENTYKKDPDFRAWLDQKYNNLNDFIIKIVWINNNTIDLADCFSAKNRQNVNVNDFGSFTEVNNELKLVENKKDFIKNNLTVFKKLININFLKYYFSIKKIEKYITHMNLNLKHKIIPYNELIIQKGTMAMEEAILRYLGATNDIVWINNIVPNLKKYCENDVRAMIMVYDFIMYLFSLKFKNLSDFEYKLINAANTQYIIKDSKLTIQEKSRNF</sequence>
<evidence type="ECO:0000313" key="3">
    <source>
        <dbReference type="Proteomes" id="UP000295757"/>
    </source>
</evidence>
<feature type="domain" description="DUF2779" evidence="1">
    <location>
        <begin position="466"/>
        <end position="600"/>
    </location>
</feature>
<dbReference type="RefSeq" id="WP_134111255.1">
    <property type="nucleotide sequence ID" value="NZ_SOCN01000005.1"/>
</dbReference>
<dbReference type="Proteomes" id="UP000295757">
    <property type="component" value="Unassembled WGS sequence"/>
</dbReference>
<dbReference type="InterPro" id="IPR021301">
    <property type="entry name" value="DUF2779"/>
</dbReference>
<reference evidence="2 3" key="1">
    <citation type="submission" date="2019-03" db="EMBL/GenBank/DDBJ databases">
        <title>Genomic Encyclopedia of Archaeal and Bacterial Type Strains, Phase II (KMG-II): from individual species to whole genera.</title>
        <authorList>
            <person name="Goeker M."/>
        </authorList>
    </citation>
    <scope>NUCLEOTIDE SEQUENCE [LARGE SCALE GENOMIC DNA]</scope>
    <source>
        <strain evidence="2 3">ATCC 35214</strain>
    </source>
</reference>
<comment type="caution">
    <text evidence="2">The sequence shown here is derived from an EMBL/GenBank/DDBJ whole genome shotgun (WGS) entry which is preliminary data.</text>
</comment>
<evidence type="ECO:0000313" key="2">
    <source>
        <dbReference type="EMBL" id="TDV22852.1"/>
    </source>
</evidence>
<proteinExistence type="predicted"/>
<organism evidence="2 3">
    <name type="scientific">Mycoplasmopsis mustelae</name>
    <dbReference type="NCBI Taxonomy" id="171289"/>
    <lineage>
        <taxon>Bacteria</taxon>
        <taxon>Bacillati</taxon>
        <taxon>Mycoplasmatota</taxon>
        <taxon>Mycoplasmoidales</taxon>
        <taxon>Metamycoplasmataceae</taxon>
        <taxon>Mycoplasmopsis</taxon>
    </lineage>
</organism>
<accession>A0A4R7UE32</accession>
<dbReference type="NCBIfam" id="NF045869">
    <property type="entry name" value="UU173_fam"/>
    <property type="match status" value="1"/>
</dbReference>
<name>A0A4R7UE32_9BACT</name>
<dbReference type="OrthoDB" id="9783873at2"/>
<evidence type="ECO:0000259" key="1">
    <source>
        <dbReference type="Pfam" id="PF11074"/>
    </source>
</evidence>
<gene>
    <name evidence="2" type="ORF">BCF59_0698</name>
</gene>
<dbReference type="AlphaFoldDB" id="A0A4R7UE32"/>
<keyword evidence="3" id="KW-1185">Reference proteome</keyword>